<dbReference type="AlphaFoldDB" id="A0A3P6E933"/>
<organism evidence="1">
    <name type="scientific">Brassica oleracea</name>
    <name type="common">Wild cabbage</name>
    <dbReference type="NCBI Taxonomy" id="3712"/>
    <lineage>
        <taxon>Eukaryota</taxon>
        <taxon>Viridiplantae</taxon>
        <taxon>Streptophyta</taxon>
        <taxon>Embryophyta</taxon>
        <taxon>Tracheophyta</taxon>
        <taxon>Spermatophyta</taxon>
        <taxon>Magnoliopsida</taxon>
        <taxon>eudicotyledons</taxon>
        <taxon>Gunneridae</taxon>
        <taxon>Pentapetalae</taxon>
        <taxon>rosids</taxon>
        <taxon>malvids</taxon>
        <taxon>Brassicales</taxon>
        <taxon>Brassicaceae</taxon>
        <taxon>Brassiceae</taxon>
        <taxon>Brassica</taxon>
    </lineage>
</organism>
<name>A0A3P6E933_BRAOL</name>
<proteinExistence type="predicted"/>
<protein>
    <submittedName>
        <fullName evidence="1">Uncharacterized protein</fullName>
    </submittedName>
</protein>
<evidence type="ECO:0000313" key="1">
    <source>
        <dbReference type="EMBL" id="VDD34236.1"/>
    </source>
</evidence>
<sequence>MKHRRLAAQATIYKLWTAFGDWLSSPDSTCPTTLRRLAAQATIYKLWSERNNRLYNATSSTPQRIFKDLEG</sequence>
<dbReference type="EMBL" id="LR031875">
    <property type="protein sequence ID" value="VDD34236.1"/>
    <property type="molecule type" value="Genomic_DNA"/>
</dbReference>
<reference evidence="1" key="1">
    <citation type="submission" date="2018-11" db="EMBL/GenBank/DDBJ databases">
        <authorList>
            <consortium name="Genoscope - CEA"/>
            <person name="William W."/>
        </authorList>
    </citation>
    <scope>NUCLEOTIDE SEQUENCE</scope>
</reference>
<gene>
    <name evidence="1" type="ORF">BOLC9T59559H</name>
</gene>
<accession>A0A3P6E933</accession>